<dbReference type="InterPro" id="IPR002201">
    <property type="entry name" value="Glyco_trans_9"/>
</dbReference>
<feature type="domain" description="3-deoxy-D-manno-octulosonic-acid transferase N-terminal" evidence="5">
    <location>
        <begin position="37"/>
        <end position="217"/>
    </location>
</feature>
<keyword evidence="4" id="KW-0812">Transmembrane</keyword>
<dbReference type="Gene3D" id="3.40.50.2000">
    <property type="entry name" value="Glycogen Phosphorylase B"/>
    <property type="match status" value="3"/>
</dbReference>
<gene>
    <name evidence="6" type="ORF">SAMN04488692_10279</name>
</gene>
<dbReference type="InterPro" id="IPR039901">
    <property type="entry name" value="Kdotransferase"/>
</dbReference>
<feature type="active site" description="Proton acceptor" evidence="2">
    <location>
        <position position="67"/>
    </location>
</feature>
<dbReference type="STRING" id="321763.SAMN04488692_10279"/>
<feature type="transmembrane region" description="Helical" evidence="4">
    <location>
        <begin position="7"/>
        <end position="30"/>
    </location>
</feature>
<dbReference type="InterPro" id="IPR007507">
    <property type="entry name" value="Glycos_transf_N"/>
</dbReference>
<dbReference type="Gene3D" id="3.40.50.11720">
    <property type="entry name" value="3-Deoxy-D-manno-octulosonic-acid transferase, N-terminal domain"/>
    <property type="match status" value="1"/>
</dbReference>
<dbReference type="UniPathway" id="UPA00958"/>
<dbReference type="RefSeq" id="WP_089757927.1">
    <property type="nucleotide sequence ID" value="NZ_FNGO01000002.1"/>
</dbReference>
<dbReference type="GO" id="GO:0009244">
    <property type="term" value="P:lipopolysaccharide core region biosynthetic process"/>
    <property type="evidence" value="ECO:0007669"/>
    <property type="project" value="UniProtKB-UniPathway"/>
</dbReference>
<reference evidence="6 7" key="1">
    <citation type="submission" date="2016-10" db="EMBL/GenBank/DDBJ databases">
        <authorList>
            <person name="de Groot N.N."/>
        </authorList>
    </citation>
    <scope>NUCLEOTIDE SEQUENCE [LARGE SCALE GENOMIC DNA]</scope>
    <source>
        <strain evidence="6 7">SLAS-1</strain>
    </source>
</reference>
<dbReference type="PANTHER" id="PTHR42755">
    <property type="entry name" value="3-DEOXY-MANNO-OCTULOSONATE CYTIDYLYLTRANSFERASE"/>
    <property type="match status" value="1"/>
</dbReference>
<evidence type="ECO:0000256" key="4">
    <source>
        <dbReference type="SAM" id="Phobius"/>
    </source>
</evidence>
<name>A0A1G9I013_9FIRM</name>
<keyword evidence="4" id="KW-0472">Membrane</keyword>
<evidence type="ECO:0000256" key="2">
    <source>
        <dbReference type="PIRSR" id="PIRSR639901-1"/>
    </source>
</evidence>
<dbReference type="SUPFAM" id="SSF53756">
    <property type="entry name" value="UDP-Glycosyltransferase/glycogen phosphorylase"/>
    <property type="match status" value="2"/>
</dbReference>
<protein>
    <submittedName>
        <fullName evidence="6">3-deoxy-D-manno-octulosonic-acid transferase</fullName>
    </submittedName>
</protein>
<dbReference type="Proteomes" id="UP000199476">
    <property type="component" value="Unassembled WGS sequence"/>
</dbReference>
<dbReference type="GO" id="GO:0009245">
    <property type="term" value="P:lipid A biosynthetic process"/>
    <property type="evidence" value="ECO:0007669"/>
    <property type="project" value="TreeGrafter"/>
</dbReference>
<evidence type="ECO:0000259" key="5">
    <source>
        <dbReference type="Pfam" id="PF04413"/>
    </source>
</evidence>
<dbReference type="AlphaFoldDB" id="A0A1G9I013"/>
<evidence type="ECO:0000313" key="7">
    <source>
        <dbReference type="Proteomes" id="UP000199476"/>
    </source>
</evidence>
<evidence type="ECO:0000256" key="1">
    <source>
        <dbReference type="ARBA" id="ARBA00022679"/>
    </source>
</evidence>
<dbReference type="PANTHER" id="PTHR42755:SF1">
    <property type="entry name" value="3-DEOXY-D-MANNO-OCTULOSONIC ACID TRANSFERASE, MITOCHONDRIAL-RELATED"/>
    <property type="match status" value="1"/>
</dbReference>
<proteinExistence type="predicted"/>
<dbReference type="EMBL" id="FNGO01000002">
    <property type="protein sequence ID" value="SDL18577.1"/>
    <property type="molecule type" value="Genomic_DNA"/>
</dbReference>
<evidence type="ECO:0000313" key="6">
    <source>
        <dbReference type="EMBL" id="SDL18577.1"/>
    </source>
</evidence>
<dbReference type="Pfam" id="PF04413">
    <property type="entry name" value="Glycos_transf_N"/>
    <property type="match status" value="1"/>
</dbReference>
<sequence>MKRALIYFIYNIITLAAILIFSPYLIYLLARGRKDEIGERLGVTDFADSQKLNGSQVIWLHGASVGEMKAAGEVMRELQDRAEDDYYFLVTTMTPQGRRLARNQLTKADHICYLPADFPPLIYFFIRRLQPDVLLLLETELWPGVIRESIRRGTRVAVFNGRISDDSFSSYRKIKFLLAPFVKLITRFFMQSRRDCERIKKLGAPEKKVKLSGNIKYSGALEEASRAEADFELRGNRPVIVAGSTHDPEEKILLRILKKLKDQDKVRKPLLILAPRHVERRDEIISLMEAENFNWQQRSEGVSRIEEETEVFLLDTIGELIGAYKEADLAFIGGTLAEVGGHNFLEPLACGIPVILGPSIYEIEDDLEEFESIADGHSLSLVSGEKELTEKMQEFLESENISNFTGSDSAQKILHRQGQRVRDQIEEIFSLLPLSREEKKVLLIRLSALGDVIHTLPAFSLLAKKRSKYELHWLVEPLAAPLVKNSSFVDKTRVFPRHELRGGNRLKGIERLKKLCSFLREMDDPGYDLTFDIHGILKSALPSSFARGDISYGRCDGKEGSRLFYKRLLRFFEEKDVRHKVEENLELMASALGCRVPDYSDIDYGIKLPEGWYEDLPAELRALLDFSSPQKEENRGSTRTPIGVIHPLSSWPSKNWLMERYRLLAQKLLKAGWKIIFSGSNEQRGRLQGTVTALQQESHSGRIYNAAGRIDLLKLYGILKEVDFFLGADTGPMHLAAAADTKVAAIMGPTDPEVYGPYCSTSRVIRNKKLDCLVCGEKKCPQGHHRCMQDLSVDGVLQEIKNLLSERAADIDEH</sequence>
<organism evidence="6 7">
    <name type="scientific">Halarsenatibacter silvermanii</name>
    <dbReference type="NCBI Taxonomy" id="321763"/>
    <lineage>
        <taxon>Bacteria</taxon>
        <taxon>Bacillati</taxon>
        <taxon>Bacillota</taxon>
        <taxon>Clostridia</taxon>
        <taxon>Halanaerobiales</taxon>
        <taxon>Halarsenatibacteraceae</taxon>
        <taxon>Halarsenatibacter</taxon>
    </lineage>
</organism>
<feature type="site" description="Transition state stabilizer" evidence="3">
    <location>
        <position position="138"/>
    </location>
</feature>
<evidence type="ECO:0000256" key="3">
    <source>
        <dbReference type="PIRSR" id="PIRSR639901-2"/>
    </source>
</evidence>
<dbReference type="Pfam" id="PF01075">
    <property type="entry name" value="Glyco_transf_9"/>
    <property type="match status" value="1"/>
</dbReference>
<dbReference type="GO" id="GO:0005886">
    <property type="term" value="C:plasma membrane"/>
    <property type="evidence" value="ECO:0007669"/>
    <property type="project" value="TreeGrafter"/>
</dbReference>
<dbReference type="InterPro" id="IPR038107">
    <property type="entry name" value="Glycos_transf_N_sf"/>
</dbReference>
<accession>A0A1G9I013</accession>
<keyword evidence="4" id="KW-1133">Transmembrane helix</keyword>
<dbReference type="CDD" id="cd03789">
    <property type="entry name" value="GT9_LPS_heptosyltransferase"/>
    <property type="match status" value="1"/>
</dbReference>
<dbReference type="GO" id="GO:0016757">
    <property type="term" value="F:glycosyltransferase activity"/>
    <property type="evidence" value="ECO:0007669"/>
    <property type="project" value="InterPro"/>
</dbReference>
<keyword evidence="1 6" id="KW-0808">Transferase</keyword>
<feature type="site" description="Transition state stabilizer" evidence="3">
    <location>
        <position position="216"/>
    </location>
</feature>
<dbReference type="OrthoDB" id="9789797at2"/>
<keyword evidence="7" id="KW-1185">Reference proteome</keyword>